<name>A0A813N4W6_9BILA</name>
<dbReference type="InterPro" id="IPR000744">
    <property type="entry name" value="NSF_attach"/>
</dbReference>
<keyword evidence="9" id="KW-0802">TPR repeat</keyword>
<dbReference type="PANTHER" id="PTHR13768:SF2">
    <property type="entry name" value="GAMMA-SOLUBLE NSF ATTACHMENT PROTEIN"/>
    <property type="match status" value="1"/>
</dbReference>
<keyword evidence="6" id="KW-0472">Membrane</keyword>
<evidence type="ECO:0000256" key="4">
    <source>
        <dbReference type="ARBA" id="ARBA00022892"/>
    </source>
</evidence>
<protein>
    <recommendedName>
        <fullName evidence="7">Gamma-soluble NSF attachment protein</fullName>
    </recommendedName>
    <alternativeName>
        <fullName evidence="8">N-ethylmaleimide-sensitive factor attachment protein gamma</fullName>
    </alternativeName>
</protein>
<accession>A0A813N4W6</accession>
<dbReference type="GO" id="GO:0005483">
    <property type="term" value="F:soluble NSF attachment protein activity"/>
    <property type="evidence" value="ECO:0007669"/>
    <property type="project" value="TreeGrafter"/>
</dbReference>
<dbReference type="Proteomes" id="UP000663879">
    <property type="component" value="Unassembled WGS sequence"/>
</dbReference>
<feature type="region of interest" description="Disordered" evidence="10">
    <location>
        <begin position="288"/>
        <end position="342"/>
    </location>
</feature>
<dbReference type="OrthoDB" id="26569at2759"/>
<keyword evidence="5" id="KW-0653">Protein transport</keyword>
<evidence type="ECO:0000256" key="3">
    <source>
        <dbReference type="ARBA" id="ARBA00022448"/>
    </source>
</evidence>
<evidence type="ECO:0000256" key="9">
    <source>
        <dbReference type="PROSITE-ProRule" id="PRU00339"/>
    </source>
</evidence>
<evidence type="ECO:0000256" key="2">
    <source>
        <dbReference type="ARBA" id="ARBA00010050"/>
    </source>
</evidence>
<dbReference type="InterPro" id="IPR011990">
    <property type="entry name" value="TPR-like_helical_dom_sf"/>
</dbReference>
<dbReference type="GO" id="GO:0031201">
    <property type="term" value="C:SNARE complex"/>
    <property type="evidence" value="ECO:0007669"/>
    <property type="project" value="TreeGrafter"/>
</dbReference>
<dbReference type="GO" id="GO:0006886">
    <property type="term" value="P:intracellular protein transport"/>
    <property type="evidence" value="ECO:0007669"/>
    <property type="project" value="InterPro"/>
</dbReference>
<dbReference type="PROSITE" id="PS50005">
    <property type="entry name" value="TPR"/>
    <property type="match status" value="1"/>
</dbReference>
<evidence type="ECO:0000256" key="1">
    <source>
        <dbReference type="ARBA" id="ARBA00004170"/>
    </source>
</evidence>
<sequence length="342" mass="39448">MDSLMQKKVTEAKQHVVDAEKALKTSLFKRKPDLETASDSYSKAGTCFKTAKDFQKAIEYFLKSAQCYEQNNALFSAAKQHEQIAMMANEIKNYTLVFQSFDKAAELMITNGTRDSAGILLERGANMLKLNEPELSLKLMKRAIQVAEVEDKNHQIVSLYETAINLSLRIENYSETVELIDNSMDTLEKIGTPEQIIKYLLTVCLVYLYKDDWVSAKNYLDKMKQRFAIECRADDMLEMYEEKDDEKFRELIKNYLNYAVDNEALKIANKIIKSKEWLASIESHKVQSSKSPSHQPVFNYESNAKQNNSPENPIERNNQHDEIVEDRKVEEEEDDEFADGLL</sequence>
<evidence type="ECO:0000256" key="10">
    <source>
        <dbReference type="SAM" id="MobiDB-lite"/>
    </source>
</evidence>
<keyword evidence="4" id="KW-0931">ER-Golgi transport</keyword>
<reference evidence="11" key="1">
    <citation type="submission" date="2021-02" db="EMBL/GenBank/DDBJ databases">
        <authorList>
            <person name="Nowell W R."/>
        </authorList>
    </citation>
    <scope>NUCLEOTIDE SEQUENCE</scope>
    <source>
        <strain evidence="11">Ploen Becks lab</strain>
    </source>
</reference>
<dbReference type="Gene3D" id="1.25.40.10">
    <property type="entry name" value="Tetratricopeptide repeat domain"/>
    <property type="match status" value="1"/>
</dbReference>
<comment type="subcellular location">
    <subcellularLocation>
        <location evidence="1">Membrane</location>
        <topology evidence="1">Peripheral membrane protein</topology>
    </subcellularLocation>
</comment>
<keyword evidence="12" id="KW-1185">Reference proteome</keyword>
<feature type="repeat" description="TPR" evidence="9">
    <location>
        <begin position="38"/>
        <end position="71"/>
    </location>
</feature>
<evidence type="ECO:0000313" key="12">
    <source>
        <dbReference type="Proteomes" id="UP000663879"/>
    </source>
</evidence>
<dbReference type="AlphaFoldDB" id="A0A813N4W6"/>
<feature type="compositionally biased region" description="Acidic residues" evidence="10">
    <location>
        <begin position="331"/>
        <end position="342"/>
    </location>
</feature>
<gene>
    <name evidence="11" type="ORF">OXX778_LOCUS2614</name>
</gene>
<keyword evidence="3" id="KW-0813">Transport</keyword>
<comment type="similarity">
    <text evidence="2">Belongs to the SNAP family.</text>
</comment>
<evidence type="ECO:0000256" key="6">
    <source>
        <dbReference type="ARBA" id="ARBA00023136"/>
    </source>
</evidence>
<dbReference type="PANTHER" id="PTHR13768">
    <property type="entry name" value="SOLUBLE NSF ATTACHMENT PROTEIN SNAP"/>
    <property type="match status" value="1"/>
</dbReference>
<proteinExistence type="inferred from homology"/>
<dbReference type="InterPro" id="IPR019734">
    <property type="entry name" value="TPR_rpt"/>
</dbReference>
<evidence type="ECO:0000256" key="7">
    <source>
        <dbReference type="ARBA" id="ARBA00040047"/>
    </source>
</evidence>
<dbReference type="Pfam" id="PF14938">
    <property type="entry name" value="SNAP"/>
    <property type="match status" value="1"/>
</dbReference>
<organism evidence="11 12">
    <name type="scientific">Brachionus calyciflorus</name>
    <dbReference type="NCBI Taxonomy" id="104777"/>
    <lineage>
        <taxon>Eukaryota</taxon>
        <taxon>Metazoa</taxon>
        <taxon>Spiralia</taxon>
        <taxon>Gnathifera</taxon>
        <taxon>Rotifera</taxon>
        <taxon>Eurotatoria</taxon>
        <taxon>Monogononta</taxon>
        <taxon>Pseudotrocha</taxon>
        <taxon>Ploima</taxon>
        <taxon>Brachionidae</taxon>
        <taxon>Brachionus</taxon>
    </lineage>
</organism>
<dbReference type="GO" id="GO:0005774">
    <property type="term" value="C:vacuolar membrane"/>
    <property type="evidence" value="ECO:0007669"/>
    <property type="project" value="TreeGrafter"/>
</dbReference>
<dbReference type="EMBL" id="CAJNOC010000209">
    <property type="protein sequence ID" value="CAF0727479.1"/>
    <property type="molecule type" value="Genomic_DNA"/>
</dbReference>
<evidence type="ECO:0000313" key="11">
    <source>
        <dbReference type="EMBL" id="CAF0727479.1"/>
    </source>
</evidence>
<evidence type="ECO:0000256" key="5">
    <source>
        <dbReference type="ARBA" id="ARBA00022927"/>
    </source>
</evidence>
<feature type="compositionally biased region" description="Basic and acidic residues" evidence="10">
    <location>
        <begin position="313"/>
        <end position="330"/>
    </location>
</feature>
<feature type="compositionally biased region" description="Polar residues" evidence="10">
    <location>
        <begin position="288"/>
        <end position="311"/>
    </location>
</feature>
<dbReference type="GO" id="GO:0016192">
    <property type="term" value="P:vesicle-mediated transport"/>
    <property type="evidence" value="ECO:0007669"/>
    <property type="project" value="UniProtKB-KW"/>
</dbReference>
<comment type="caution">
    <text evidence="11">The sequence shown here is derived from an EMBL/GenBank/DDBJ whole genome shotgun (WGS) entry which is preliminary data.</text>
</comment>
<evidence type="ECO:0000256" key="8">
    <source>
        <dbReference type="ARBA" id="ARBA00042485"/>
    </source>
</evidence>
<dbReference type="GO" id="GO:0019905">
    <property type="term" value="F:syntaxin binding"/>
    <property type="evidence" value="ECO:0007669"/>
    <property type="project" value="TreeGrafter"/>
</dbReference>
<dbReference type="SUPFAM" id="SSF48452">
    <property type="entry name" value="TPR-like"/>
    <property type="match status" value="1"/>
</dbReference>